<keyword evidence="2 5" id="KW-0812">Transmembrane</keyword>
<keyword evidence="6" id="KW-0732">Signal</keyword>
<feature type="transmembrane region" description="Helical" evidence="5">
    <location>
        <begin position="432"/>
        <end position="453"/>
    </location>
</feature>
<feature type="transmembrane region" description="Helical" evidence="5">
    <location>
        <begin position="865"/>
        <end position="885"/>
    </location>
</feature>
<feature type="domain" description="G-protein coupled receptors family 1 profile" evidence="7">
    <location>
        <begin position="978"/>
        <end position="1233"/>
    </location>
</feature>
<feature type="transmembrane region" description="Helical" evidence="5">
    <location>
        <begin position="160"/>
        <end position="181"/>
    </location>
</feature>
<feature type="transmembrane region" description="Helical" evidence="5">
    <location>
        <begin position="73"/>
        <end position="98"/>
    </location>
</feature>
<feature type="transmembrane region" description="Helical" evidence="5">
    <location>
        <begin position="1003"/>
        <end position="1027"/>
    </location>
</feature>
<feature type="transmembrane region" description="Helical" evidence="5">
    <location>
        <begin position="829"/>
        <end position="853"/>
    </location>
</feature>
<feature type="chain" id="PRO_5003175363" description="G-protein coupled receptors family 1 profile domain-containing protein" evidence="6">
    <location>
        <begin position="17"/>
        <end position="1235"/>
    </location>
</feature>
<feature type="transmembrane region" description="Helical" evidence="5">
    <location>
        <begin position="473"/>
        <end position="494"/>
    </location>
</feature>
<dbReference type="InterPro" id="IPR017452">
    <property type="entry name" value="GPCR_Rhodpsn_7TM"/>
</dbReference>
<dbReference type="STRING" id="31234.E3LU62"/>
<feature type="transmembrane region" description="Helical" evidence="5">
    <location>
        <begin position="769"/>
        <end position="791"/>
    </location>
</feature>
<dbReference type="Pfam" id="PF04789">
    <property type="entry name" value="DUF621"/>
    <property type="match status" value="4"/>
</dbReference>
<dbReference type="AlphaFoldDB" id="E3LU62"/>
<dbReference type="InterPro" id="IPR006874">
    <property type="entry name" value="DUF621"/>
</dbReference>
<keyword evidence="9" id="KW-1185">Reference proteome</keyword>
<feature type="signal peptide" evidence="6">
    <location>
        <begin position="1"/>
        <end position="16"/>
    </location>
</feature>
<dbReference type="EMBL" id="DS268415">
    <property type="protein sequence ID" value="EFP11074.1"/>
    <property type="molecule type" value="Genomic_DNA"/>
</dbReference>
<dbReference type="GO" id="GO:0016020">
    <property type="term" value="C:membrane"/>
    <property type="evidence" value="ECO:0007669"/>
    <property type="project" value="UniProtKB-SubCell"/>
</dbReference>
<gene>
    <name evidence="8" type="ORF">CRE_31023</name>
</gene>
<feature type="transmembrane region" description="Helical" evidence="5">
    <location>
        <begin position="501"/>
        <end position="521"/>
    </location>
</feature>
<dbReference type="InParanoid" id="E3LU62"/>
<feature type="transmembrane region" description="Helical" evidence="5">
    <location>
        <begin position="246"/>
        <end position="265"/>
    </location>
</feature>
<feature type="transmembrane region" description="Helical" evidence="5">
    <location>
        <begin position="1147"/>
        <end position="1167"/>
    </location>
</feature>
<name>E3LU62_CAERE</name>
<dbReference type="OMA" id="AFFLMSN"/>
<feature type="transmembrane region" description="Helical" evidence="5">
    <location>
        <begin position="1179"/>
        <end position="1199"/>
    </location>
</feature>
<keyword evidence="4 5" id="KW-0472">Membrane</keyword>
<feature type="transmembrane region" description="Helical" evidence="5">
    <location>
        <begin position="393"/>
        <end position="420"/>
    </location>
</feature>
<feature type="transmembrane region" description="Helical" evidence="5">
    <location>
        <begin position="559"/>
        <end position="578"/>
    </location>
</feature>
<dbReference type="HOGENOM" id="CLU_267285_0_0_1"/>
<feature type="transmembrane region" description="Helical" evidence="5">
    <location>
        <begin position="727"/>
        <end position="748"/>
    </location>
</feature>
<dbReference type="Gene3D" id="1.20.1070.10">
    <property type="entry name" value="Rhodopsin 7-helix transmembrane proteins"/>
    <property type="match status" value="1"/>
</dbReference>
<reference evidence="8" key="1">
    <citation type="submission" date="2007-07" db="EMBL/GenBank/DDBJ databases">
        <title>PCAP assembly of the Caenorhabditis remanei genome.</title>
        <authorList>
            <consortium name="The Caenorhabditis remanei Sequencing Consortium"/>
            <person name="Wilson R.K."/>
        </authorList>
    </citation>
    <scope>NUCLEOTIDE SEQUENCE [LARGE SCALE GENOMIC DNA]</scope>
    <source>
        <strain evidence="8">PB4641</strain>
    </source>
</reference>
<evidence type="ECO:0000256" key="5">
    <source>
        <dbReference type="SAM" id="Phobius"/>
    </source>
</evidence>
<feature type="transmembrane region" description="Helical" evidence="5">
    <location>
        <begin position="286"/>
        <end position="308"/>
    </location>
</feature>
<feature type="transmembrane region" description="Helical" evidence="5">
    <location>
        <begin position="647"/>
        <end position="679"/>
    </location>
</feature>
<dbReference type="PROSITE" id="PS50262">
    <property type="entry name" value="G_PROTEIN_RECEP_F1_2"/>
    <property type="match status" value="2"/>
</dbReference>
<feature type="transmembrane region" description="Helical" evidence="5">
    <location>
        <begin position="1080"/>
        <end position="1100"/>
    </location>
</feature>
<accession>E3LU62</accession>
<sequence length="1235" mass="142039">MLSLLCILIFINQIFGDEPLCINGIDAVICTPFFKKNDSKETSLSEVSWLNESEKLIIFQVSAEIPPEDKEGVYYFIVTLFVFATFASTLMTGAFLAMSIALWGHFKQAWKKFHLNMKFFWFLTQLTIAVFIMSSLNFLINVPATLFSLITKEFVKSDAFFLMSNVIDFCHNAVLFSNLLIAIHRPLVYIWMILVWILSGAVVLSMMSKNCRYEYDMAVLEHYVLKCRTESGIAISPSSVIQMIEIAMQFVIPIFILAVYIALVAKICTIKQGAQNNYELTILKQAVFIFALFQISSIVFLLCQTLKFKVATAFLIKRVINTVNQCMSNYKSFEIQTEIFAGAATPCFFFFTSKDIRKLVTVKVSASSSQNNSNSQQRRLTITAVIPPKDKDAIYYIIVSLFVSATFASTLLTGAFLVMSMIFWKNFKQMKFFWFLTQLTIAVFLMSSLNFLINVPATLFSLITKEFVQTDAFFLMSNVIDFCHNAVLFSNLLIAIHRPFVYVWMLLVWILSGVVVVSMMINKCRYEYDSRVFKHYELLCLSEKDTVTGPPSGIQMMEITMQFVIPIFIFVVYIALVIKIFTMTKATQNKYEITILKQTIFIFALFEISSIVFILCQTIEFETATAFLIKRIINTLIENVPPEEKDWIYYLVITTFVLFTVLSTLLTGTFLLSSVYFWSSFKAMKFFWFLTQLTLSVFILSTLNLVINVPATLFAHLTQDFTKSVFYIAMSYIIDFCHYTILISNLVIAIQRFFVFFFRHLTYRVFDSLIIFGWLLSVWSVSGTVTIIMAMNNCKYNYKKTLKHYVLNCQPLKSVVDLPPPKWIQMLELILQFGIPCLILVMYVAVVIKISIMKKTSLNKNEIRVLIQAIIIFILFQTSSCVFLFCQTLEFNSATAFIIKRLINTIEIFAGAATPCFFFFTSKEIRKLLSTKISAVSSQGNSHVNLEAEVPPNEKGSFYYLVITLFVVSIIASTLLTGAFVVVLILLWGHFKTLKYFWFLSQLTLSVFILSALNLIINVPATLFSLITKDFVSSDIFTILSYTIDYLHYTILISNLVIALQRFSVFFFRQLTYRVFDSYVIYIWLLMIWILPCSIMFVMVRNNCRYLYMLSHRSLHGHFVLDCHMPKSVVDTPPPEFIRIVELTLQFGLPVFILAMYIAVIMKILTMKKTSLNKQEMRVLVQAVVIFFLFQTSSVVFLYCQTFDFTVSTAFLIKRIINTVCEKYTVSTSPLLLFS</sequence>
<evidence type="ECO:0000313" key="9">
    <source>
        <dbReference type="Proteomes" id="UP000008281"/>
    </source>
</evidence>
<evidence type="ECO:0000259" key="7">
    <source>
        <dbReference type="PROSITE" id="PS50262"/>
    </source>
</evidence>
<evidence type="ECO:0000313" key="8">
    <source>
        <dbReference type="EMBL" id="EFP11074.1"/>
    </source>
</evidence>
<feature type="transmembrane region" description="Helical" evidence="5">
    <location>
        <begin position="599"/>
        <end position="621"/>
    </location>
</feature>
<comment type="subcellular location">
    <subcellularLocation>
        <location evidence="1">Membrane</location>
    </subcellularLocation>
</comment>
<dbReference type="Proteomes" id="UP000008281">
    <property type="component" value="Unassembled WGS sequence"/>
</dbReference>
<evidence type="ECO:0000256" key="4">
    <source>
        <dbReference type="ARBA" id="ARBA00023136"/>
    </source>
</evidence>
<dbReference type="PANTHER" id="PTHR31406:SF6">
    <property type="entry name" value="G-PROTEIN COUPLED RECEPTORS FAMILY 1 PROFILE DOMAIN-CONTAINING PROTEIN"/>
    <property type="match status" value="1"/>
</dbReference>
<feature type="transmembrane region" description="Helical" evidence="5">
    <location>
        <begin position="686"/>
        <end position="707"/>
    </location>
</feature>
<organism evidence="9">
    <name type="scientific">Caenorhabditis remanei</name>
    <name type="common">Caenorhabditis vulgaris</name>
    <dbReference type="NCBI Taxonomy" id="31234"/>
    <lineage>
        <taxon>Eukaryota</taxon>
        <taxon>Metazoa</taxon>
        <taxon>Ecdysozoa</taxon>
        <taxon>Nematoda</taxon>
        <taxon>Chromadorea</taxon>
        <taxon>Rhabditida</taxon>
        <taxon>Rhabditina</taxon>
        <taxon>Rhabditomorpha</taxon>
        <taxon>Rhabditoidea</taxon>
        <taxon>Rhabditidae</taxon>
        <taxon>Peloderinae</taxon>
        <taxon>Caenorhabditis</taxon>
    </lineage>
</organism>
<evidence type="ECO:0000256" key="3">
    <source>
        <dbReference type="ARBA" id="ARBA00022989"/>
    </source>
</evidence>
<dbReference type="eggNOG" id="ENOG502THAD">
    <property type="taxonomic scope" value="Eukaryota"/>
</dbReference>
<feature type="domain" description="G-protein coupled receptors family 1 profile" evidence="7">
    <location>
        <begin position="668"/>
        <end position="918"/>
    </location>
</feature>
<evidence type="ECO:0000256" key="2">
    <source>
        <dbReference type="ARBA" id="ARBA00022692"/>
    </source>
</evidence>
<feature type="transmembrane region" description="Helical" evidence="5">
    <location>
        <begin position="958"/>
        <end position="991"/>
    </location>
</feature>
<keyword evidence="3 5" id="KW-1133">Transmembrane helix</keyword>
<dbReference type="PANTHER" id="PTHR31406">
    <property type="entry name" value="PROTEIN CBG06702-RELATED"/>
    <property type="match status" value="1"/>
</dbReference>
<feature type="transmembrane region" description="Helical" evidence="5">
    <location>
        <begin position="1047"/>
        <end position="1068"/>
    </location>
</feature>
<feature type="transmembrane region" description="Helical" evidence="5">
    <location>
        <begin position="188"/>
        <end position="207"/>
    </location>
</feature>
<evidence type="ECO:0000256" key="6">
    <source>
        <dbReference type="SAM" id="SignalP"/>
    </source>
</evidence>
<evidence type="ECO:0000256" key="1">
    <source>
        <dbReference type="ARBA" id="ARBA00004370"/>
    </source>
</evidence>
<proteinExistence type="predicted"/>
<feature type="transmembrane region" description="Helical" evidence="5">
    <location>
        <begin position="119"/>
        <end position="140"/>
    </location>
</feature>
<protein>
    <recommendedName>
        <fullName evidence="7">G-protein coupled receptors family 1 profile domain-containing protein</fullName>
    </recommendedName>
</protein>